<dbReference type="InterPro" id="IPR050214">
    <property type="entry name" value="Cys_Synth/Cystath_Beta-Synth"/>
</dbReference>
<comment type="pathway">
    <text evidence="2">Amino-acid biosynthesis; L-cysteine biosynthesis; L-cysteine from L-serine: step 2/2.</text>
</comment>
<name>A0ABP3WL61_9GAMM</name>
<evidence type="ECO:0000256" key="6">
    <source>
        <dbReference type="ARBA" id="ARBA00022679"/>
    </source>
</evidence>
<comment type="cofactor">
    <cofactor evidence="1 10">
        <name>pyridoxal 5'-phosphate</name>
        <dbReference type="ChEBI" id="CHEBI:597326"/>
    </cofactor>
</comment>
<evidence type="ECO:0000256" key="8">
    <source>
        <dbReference type="ARBA" id="ARBA00023192"/>
    </source>
</evidence>
<dbReference type="Gene3D" id="3.40.50.1100">
    <property type="match status" value="2"/>
</dbReference>
<comment type="catalytic activity">
    <reaction evidence="9 10">
        <text>O-acetyl-L-serine + hydrogen sulfide = L-cysteine + acetate</text>
        <dbReference type="Rhea" id="RHEA:14829"/>
        <dbReference type="ChEBI" id="CHEBI:29919"/>
        <dbReference type="ChEBI" id="CHEBI:30089"/>
        <dbReference type="ChEBI" id="CHEBI:35235"/>
        <dbReference type="ChEBI" id="CHEBI:58340"/>
        <dbReference type="EC" id="2.5.1.47"/>
    </reaction>
</comment>
<sequence length="326" mass="34546">MSTIFEDNSTSIGNTPLVKLNRVIKTENGTNVYAKVEARNPSFSVKCRIGASMVWDAENKGLLSEGKEIVEPTSGNTGIALAFVAAARGYGITLTMPNTMSLERRKLLVALGANVVLTDGAKGMGGAIAKAQEIKDSDPEKYVLLAQFDNPANPKIHEETTGPEIWRDTDGNVDIFVAGVGTGGTLTGTSRYLKLTQGKAITTVAVEPTDSPVITQALAGEEIKPGPHKIQGIGAGFIPGNLDLTMVDAVEQVSNEESFEMAHRLMKEEGILAGISSGAAVVAAKRIAERPENQGKNIVVILPSSAERYLSSALFSESFSENELVQ</sequence>
<dbReference type="EMBL" id="BAAAFA010000008">
    <property type="protein sequence ID" value="GAA0819654.1"/>
    <property type="molecule type" value="Genomic_DNA"/>
</dbReference>
<dbReference type="NCBIfam" id="TIGR01139">
    <property type="entry name" value="cysK"/>
    <property type="match status" value="1"/>
</dbReference>
<dbReference type="InterPro" id="IPR036052">
    <property type="entry name" value="TrpB-like_PALP_sf"/>
</dbReference>
<accession>A0ABP3WL61</accession>
<dbReference type="NCBIfam" id="NF007989">
    <property type="entry name" value="PRK10717.1"/>
    <property type="match status" value="1"/>
</dbReference>
<evidence type="ECO:0000256" key="9">
    <source>
        <dbReference type="ARBA" id="ARBA00047931"/>
    </source>
</evidence>
<evidence type="ECO:0000256" key="1">
    <source>
        <dbReference type="ARBA" id="ARBA00001933"/>
    </source>
</evidence>
<reference evidence="13" key="1">
    <citation type="journal article" date="2019" name="Int. J. Syst. Evol. Microbiol.">
        <title>The Global Catalogue of Microorganisms (GCM) 10K type strain sequencing project: providing services to taxonomists for standard genome sequencing and annotation.</title>
        <authorList>
            <consortium name="The Broad Institute Genomics Platform"/>
            <consortium name="The Broad Institute Genome Sequencing Center for Infectious Disease"/>
            <person name="Wu L."/>
            <person name="Ma J."/>
        </authorList>
    </citation>
    <scope>NUCLEOTIDE SEQUENCE [LARGE SCALE GENOMIC DNA]</scope>
    <source>
        <strain evidence="13">JCM 15608</strain>
    </source>
</reference>
<evidence type="ECO:0000256" key="4">
    <source>
        <dbReference type="ARBA" id="ARBA00012681"/>
    </source>
</evidence>
<dbReference type="PRINTS" id="PR00081">
    <property type="entry name" value="GDHRDH"/>
</dbReference>
<dbReference type="NCBIfam" id="TIGR01136">
    <property type="entry name" value="cysKM"/>
    <property type="match status" value="1"/>
</dbReference>
<dbReference type="EC" id="2.5.1.47" evidence="4 10"/>
<keyword evidence="8 10" id="KW-0198">Cysteine biosynthesis</keyword>
<evidence type="ECO:0000256" key="10">
    <source>
        <dbReference type="RuleBase" id="RU003985"/>
    </source>
</evidence>
<feature type="domain" description="Tryptophan synthase beta chain-like PALP" evidence="11">
    <location>
        <begin position="10"/>
        <end position="303"/>
    </location>
</feature>
<evidence type="ECO:0000256" key="2">
    <source>
        <dbReference type="ARBA" id="ARBA00004962"/>
    </source>
</evidence>
<dbReference type="SUPFAM" id="SSF53686">
    <property type="entry name" value="Tryptophan synthase beta subunit-like PLP-dependent enzymes"/>
    <property type="match status" value="1"/>
</dbReference>
<organism evidence="12 13">
    <name type="scientific">Colwellia asteriadis</name>
    <dbReference type="NCBI Taxonomy" id="517723"/>
    <lineage>
        <taxon>Bacteria</taxon>
        <taxon>Pseudomonadati</taxon>
        <taxon>Pseudomonadota</taxon>
        <taxon>Gammaproteobacteria</taxon>
        <taxon>Alteromonadales</taxon>
        <taxon>Colwelliaceae</taxon>
        <taxon>Colwellia</taxon>
    </lineage>
</organism>
<evidence type="ECO:0000256" key="3">
    <source>
        <dbReference type="ARBA" id="ARBA00007103"/>
    </source>
</evidence>
<dbReference type="RefSeq" id="WP_343817734.1">
    <property type="nucleotide sequence ID" value="NZ_BAAAFA010000008.1"/>
</dbReference>
<dbReference type="Pfam" id="PF00291">
    <property type="entry name" value="PALP"/>
    <property type="match status" value="1"/>
</dbReference>
<dbReference type="InterPro" id="IPR001926">
    <property type="entry name" value="TrpB-like_PALP"/>
</dbReference>
<dbReference type="Proteomes" id="UP001500021">
    <property type="component" value="Unassembled WGS sequence"/>
</dbReference>
<evidence type="ECO:0000256" key="7">
    <source>
        <dbReference type="ARBA" id="ARBA00022898"/>
    </source>
</evidence>
<evidence type="ECO:0000313" key="13">
    <source>
        <dbReference type="Proteomes" id="UP001500021"/>
    </source>
</evidence>
<evidence type="ECO:0000259" key="11">
    <source>
        <dbReference type="Pfam" id="PF00291"/>
    </source>
</evidence>
<evidence type="ECO:0000256" key="5">
    <source>
        <dbReference type="ARBA" id="ARBA00022605"/>
    </source>
</evidence>
<dbReference type="InterPro" id="IPR005856">
    <property type="entry name" value="Cys_synth"/>
</dbReference>
<evidence type="ECO:0000313" key="12">
    <source>
        <dbReference type="EMBL" id="GAA0819654.1"/>
    </source>
</evidence>
<keyword evidence="7 10" id="KW-0663">Pyridoxal phosphate</keyword>
<keyword evidence="5 10" id="KW-0028">Amino-acid biosynthesis</keyword>
<keyword evidence="6 10" id="KW-0808">Transferase</keyword>
<dbReference type="PROSITE" id="PS00901">
    <property type="entry name" value="CYS_SYNTHASE"/>
    <property type="match status" value="1"/>
</dbReference>
<keyword evidence="13" id="KW-1185">Reference proteome</keyword>
<comment type="similarity">
    <text evidence="3 10">Belongs to the cysteine synthase/cystathionine beta-synthase family.</text>
</comment>
<dbReference type="InterPro" id="IPR001216">
    <property type="entry name" value="P-phosphate_BS"/>
</dbReference>
<dbReference type="PANTHER" id="PTHR10314">
    <property type="entry name" value="CYSTATHIONINE BETA-SYNTHASE"/>
    <property type="match status" value="1"/>
</dbReference>
<gene>
    <name evidence="12" type="primary">cysK</name>
    <name evidence="12" type="ORF">GCM10009111_23990</name>
</gene>
<dbReference type="InterPro" id="IPR002347">
    <property type="entry name" value="SDR_fam"/>
</dbReference>
<dbReference type="CDD" id="cd01561">
    <property type="entry name" value="CBS_like"/>
    <property type="match status" value="1"/>
</dbReference>
<dbReference type="InterPro" id="IPR005859">
    <property type="entry name" value="CysK"/>
</dbReference>
<protein>
    <recommendedName>
        <fullName evidence="4 10">Cysteine synthase</fullName>
        <ecNumber evidence="4 10">2.5.1.47</ecNumber>
    </recommendedName>
</protein>
<proteinExistence type="inferred from homology"/>
<comment type="caution">
    <text evidence="12">The sequence shown here is derived from an EMBL/GenBank/DDBJ whole genome shotgun (WGS) entry which is preliminary data.</text>
</comment>